<keyword evidence="13" id="KW-0132">Cell division</keyword>
<dbReference type="RefSeq" id="XP_013336844.1">
    <property type="nucleotide sequence ID" value="XM_013481390.1"/>
</dbReference>
<dbReference type="InterPro" id="IPR003959">
    <property type="entry name" value="ATPase_AAA_core"/>
</dbReference>
<dbReference type="InterPro" id="IPR003960">
    <property type="entry name" value="ATPase_AAA_CS"/>
</dbReference>
<dbReference type="Gene3D" id="1.10.8.60">
    <property type="match status" value="2"/>
</dbReference>
<dbReference type="GO" id="GO:0046872">
    <property type="term" value="F:metal ion binding"/>
    <property type="evidence" value="ECO:0007669"/>
    <property type="project" value="UniProtKB-KW"/>
</dbReference>
<evidence type="ECO:0000256" key="7">
    <source>
        <dbReference type="ARBA" id="ARBA00022833"/>
    </source>
</evidence>
<dbReference type="OrthoDB" id="354649at2759"/>
<feature type="region of interest" description="Disordered" evidence="9">
    <location>
        <begin position="516"/>
        <end position="535"/>
    </location>
</feature>
<feature type="compositionally biased region" description="Low complexity" evidence="9">
    <location>
        <begin position="663"/>
        <end position="722"/>
    </location>
</feature>
<feature type="compositionally biased region" description="Polar residues" evidence="9">
    <location>
        <begin position="141"/>
        <end position="151"/>
    </location>
</feature>
<accession>U6MCM0</accession>
<proteinExistence type="inferred from homology"/>
<dbReference type="GeneID" id="25336829"/>
<dbReference type="GO" id="GO:0005524">
    <property type="term" value="F:ATP binding"/>
    <property type="evidence" value="ECO:0007669"/>
    <property type="project" value="InterPro"/>
</dbReference>
<dbReference type="Proteomes" id="UP000030763">
    <property type="component" value="Unassembled WGS sequence"/>
</dbReference>
<dbReference type="GO" id="GO:0004176">
    <property type="term" value="F:ATP-dependent peptidase activity"/>
    <property type="evidence" value="ECO:0007669"/>
    <property type="project" value="InterPro"/>
</dbReference>
<reference evidence="13" key="1">
    <citation type="submission" date="2013-10" db="EMBL/GenBank/DDBJ databases">
        <title>Genomic analysis of the causative agents of coccidiosis in chickens.</title>
        <authorList>
            <person name="Reid A.J."/>
            <person name="Blake D."/>
            <person name="Billington K."/>
            <person name="Browne H."/>
            <person name="Dunn M."/>
            <person name="Hung S."/>
            <person name="Kawahara F."/>
            <person name="Miranda-Saavedra D."/>
            <person name="Mourier T."/>
            <person name="Nagra H."/>
            <person name="Otto T.D."/>
            <person name="Rawlings N."/>
            <person name="Sanchez A."/>
            <person name="Sanders M."/>
            <person name="Subramaniam C."/>
            <person name="Tay Y."/>
            <person name="Dear P."/>
            <person name="Doerig C."/>
            <person name="Gruber A."/>
            <person name="Parkinson J."/>
            <person name="Shirley M."/>
            <person name="Wan K.L."/>
            <person name="Berriman M."/>
            <person name="Tomley F."/>
            <person name="Pain A."/>
        </authorList>
    </citation>
    <scope>NUCLEOTIDE SEQUENCE [LARGE SCALE GENOMIC DNA]</scope>
    <source>
        <strain evidence="13">Weybridge</strain>
    </source>
</reference>
<keyword evidence="5" id="KW-0479">Metal-binding</keyword>
<evidence type="ECO:0000256" key="6">
    <source>
        <dbReference type="ARBA" id="ARBA00022801"/>
    </source>
</evidence>
<keyword evidence="13" id="KW-0131">Cell cycle</keyword>
<dbReference type="EMBL" id="HG721509">
    <property type="protein sequence ID" value="CDJ60194.1"/>
    <property type="molecule type" value="Genomic_DNA"/>
</dbReference>
<dbReference type="Gene3D" id="1.20.58.760">
    <property type="entry name" value="Peptidase M41"/>
    <property type="match status" value="1"/>
</dbReference>
<feature type="domain" description="AAA ATPase AAA+ lid" evidence="12">
    <location>
        <begin position="188"/>
        <end position="218"/>
    </location>
</feature>
<reference evidence="13" key="2">
    <citation type="submission" date="2013-10" db="EMBL/GenBank/DDBJ databases">
        <authorList>
            <person name="Aslett M."/>
        </authorList>
    </citation>
    <scope>NUCLEOTIDE SEQUENCE [LARGE SCALE GENOMIC DNA]</scope>
    <source>
        <strain evidence="13">Weybridge</strain>
    </source>
</reference>
<dbReference type="AlphaFoldDB" id="U6MCM0"/>
<evidence type="ECO:0000259" key="10">
    <source>
        <dbReference type="Pfam" id="PF00004"/>
    </source>
</evidence>
<dbReference type="Pfam" id="PF01434">
    <property type="entry name" value="Peptidase_M41"/>
    <property type="match status" value="1"/>
</dbReference>
<dbReference type="PANTHER" id="PTHR23076">
    <property type="entry name" value="METALLOPROTEASE M41 FTSH"/>
    <property type="match status" value="1"/>
</dbReference>
<keyword evidence="14" id="KW-1185">Reference proteome</keyword>
<dbReference type="Pfam" id="PF00004">
    <property type="entry name" value="AAA"/>
    <property type="match status" value="1"/>
</dbReference>
<dbReference type="GO" id="GO:0016887">
    <property type="term" value="F:ATP hydrolysis activity"/>
    <property type="evidence" value="ECO:0007669"/>
    <property type="project" value="InterPro"/>
</dbReference>
<comment type="similarity">
    <text evidence="3">In the N-terminal section; belongs to the AAA ATPase family.</text>
</comment>
<dbReference type="GO" id="GO:0004222">
    <property type="term" value="F:metalloendopeptidase activity"/>
    <property type="evidence" value="ECO:0007669"/>
    <property type="project" value="InterPro"/>
</dbReference>
<keyword evidence="6" id="KW-0378">Hydrolase</keyword>
<dbReference type="Pfam" id="PF17862">
    <property type="entry name" value="AAA_lid_3"/>
    <property type="match status" value="1"/>
</dbReference>
<dbReference type="Gene3D" id="3.40.50.300">
    <property type="entry name" value="P-loop containing nucleotide triphosphate hydrolases"/>
    <property type="match status" value="1"/>
</dbReference>
<keyword evidence="8" id="KW-0482">Metalloprotease</keyword>
<evidence type="ECO:0000256" key="3">
    <source>
        <dbReference type="ARBA" id="ARBA00010550"/>
    </source>
</evidence>
<gene>
    <name evidence="13" type="ORF">EMWEY_00028430</name>
</gene>
<feature type="domain" description="ATPase AAA-type core" evidence="10">
    <location>
        <begin position="1"/>
        <end position="41"/>
    </location>
</feature>
<dbReference type="GO" id="GO:0030163">
    <property type="term" value="P:protein catabolic process"/>
    <property type="evidence" value="ECO:0007669"/>
    <property type="project" value="TreeGrafter"/>
</dbReference>
<evidence type="ECO:0000256" key="5">
    <source>
        <dbReference type="ARBA" id="ARBA00022723"/>
    </source>
</evidence>
<sequence>MDGFKTTHADVVVLAATNRIDALDPALLRPGRFDRIVHVPLPDRKAREAILLHYLKKVPLSAAAAAAAAAADGEEVEDDNNVTATAAAGGATGGAAAGTAAAAAKPLQEGKEIKGDTKGDNKKKTLNPTTQTLDRKRRSSSRTNNVLSPPLSSNSSNSSSSSSNNNNDNSSSSSSSRDKDIHKAVASQLAKLTPGFSGAELENLVNEAAILAVRSNKSYLSIKELIDARDKLALGPPKPSLLLSSFIKRQTATHEAGHAVVAFFLQPHADPIHKATIISRGNALGLVEQLPVEDRYGLSYAALFARLCVCMGGRAAEIIGYGYSGVSTGAAADITAATRIAFNMIIKWGMNTQLGPLSYLPHHRYHLISNKTARLIDLEVQSLVLRAQKTAEKILRNNWGSVCLLIKELLIKETLTGEEINKLIDPKGIIINKIIHTNLFNTIKAHTTTSYRWGPLLGAPLAWIKALWYRFRPYNYLDGEGGGPPYGAGALLGGGGPDVAEGKGAPDAGKSEIEAQEGPLDEGTGGPQQGEGGPSQMLVEEEGALGKLGDLEEGGPLYEGAPIEGQQQLVGGPLWWRSSTAAAVTAAANEETLKAVKEAMALLRDRHAARRMQQQQKQQQQMQQLQEDEQQQQKQQQQIQQLQEDEQQQQKQQQQLQEDEQQQQKQQQQLQQLQEDEQQQQQQQVEQEQEQQQQQQQLQQLQEDEQQQQQRSSSSSNTSSSSIPEEPPTGGLGPQLN</sequence>
<evidence type="ECO:0000256" key="4">
    <source>
        <dbReference type="ARBA" id="ARBA00022670"/>
    </source>
</evidence>
<dbReference type="GO" id="GO:0005886">
    <property type="term" value="C:plasma membrane"/>
    <property type="evidence" value="ECO:0007669"/>
    <property type="project" value="TreeGrafter"/>
</dbReference>
<evidence type="ECO:0000256" key="9">
    <source>
        <dbReference type="SAM" id="MobiDB-lite"/>
    </source>
</evidence>
<dbReference type="VEuPathDB" id="ToxoDB:EMWEY_00028430"/>
<evidence type="ECO:0000313" key="13">
    <source>
        <dbReference type="EMBL" id="CDJ60194.1"/>
    </source>
</evidence>
<dbReference type="InterPro" id="IPR037219">
    <property type="entry name" value="Peptidase_M41-like"/>
</dbReference>
<comment type="similarity">
    <text evidence="2">In the C-terminal section; belongs to the peptidase M41 family.</text>
</comment>
<dbReference type="GO" id="GO:0006508">
    <property type="term" value="P:proteolysis"/>
    <property type="evidence" value="ECO:0007669"/>
    <property type="project" value="UniProtKB-KW"/>
</dbReference>
<name>U6MCM0_EIMMA</name>
<organism evidence="13 14">
    <name type="scientific">Eimeria maxima</name>
    <name type="common">Coccidian parasite</name>
    <dbReference type="NCBI Taxonomy" id="5804"/>
    <lineage>
        <taxon>Eukaryota</taxon>
        <taxon>Sar</taxon>
        <taxon>Alveolata</taxon>
        <taxon>Apicomplexa</taxon>
        <taxon>Conoidasida</taxon>
        <taxon>Coccidia</taxon>
        <taxon>Eucoccidiorida</taxon>
        <taxon>Eimeriorina</taxon>
        <taxon>Eimeriidae</taxon>
        <taxon>Eimeria</taxon>
    </lineage>
</organism>
<dbReference type="InterPro" id="IPR041569">
    <property type="entry name" value="AAA_lid_3"/>
</dbReference>
<evidence type="ECO:0000313" key="14">
    <source>
        <dbReference type="Proteomes" id="UP000030763"/>
    </source>
</evidence>
<evidence type="ECO:0000259" key="12">
    <source>
        <dbReference type="Pfam" id="PF17862"/>
    </source>
</evidence>
<evidence type="ECO:0000256" key="8">
    <source>
        <dbReference type="ARBA" id="ARBA00023049"/>
    </source>
</evidence>
<dbReference type="SUPFAM" id="SSF140990">
    <property type="entry name" value="FtsH protease domain-like"/>
    <property type="match status" value="1"/>
</dbReference>
<dbReference type="PROSITE" id="PS00674">
    <property type="entry name" value="AAA"/>
    <property type="match status" value="1"/>
</dbReference>
<evidence type="ECO:0000256" key="1">
    <source>
        <dbReference type="ARBA" id="ARBA00001947"/>
    </source>
</evidence>
<feature type="region of interest" description="Disordered" evidence="9">
    <location>
        <begin position="604"/>
        <end position="737"/>
    </location>
</feature>
<evidence type="ECO:0000256" key="2">
    <source>
        <dbReference type="ARBA" id="ARBA00010044"/>
    </source>
</evidence>
<evidence type="ECO:0000259" key="11">
    <source>
        <dbReference type="Pfam" id="PF01434"/>
    </source>
</evidence>
<feature type="compositionally biased region" description="Low complexity" evidence="9">
    <location>
        <begin position="613"/>
        <end position="625"/>
    </location>
</feature>
<dbReference type="PANTHER" id="PTHR23076:SF97">
    <property type="entry name" value="ATP-DEPENDENT ZINC METALLOPROTEASE YME1L1"/>
    <property type="match status" value="1"/>
</dbReference>
<dbReference type="GO" id="GO:0051301">
    <property type="term" value="P:cell division"/>
    <property type="evidence" value="ECO:0007669"/>
    <property type="project" value="UniProtKB-KW"/>
</dbReference>
<feature type="region of interest" description="Disordered" evidence="9">
    <location>
        <begin position="102"/>
        <end position="182"/>
    </location>
</feature>
<feature type="domain" description="Peptidase M41" evidence="11">
    <location>
        <begin position="246"/>
        <end position="423"/>
    </location>
</feature>
<feature type="compositionally biased region" description="Gly residues" evidence="9">
    <location>
        <begin position="523"/>
        <end position="533"/>
    </location>
</feature>
<feature type="compositionally biased region" description="Basic and acidic residues" evidence="9">
    <location>
        <begin position="108"/>
        <end position="123"/>
    </location>
</feature>
<comment type="cofactor">
    <cofactor evidence="1">
        <name>Zn(2+)</name>
        <dbReference type="ChEBI" id="CHEBI:29105"/>
    </cofactor>
</comment>
<keyword evidence="4" id="KW-0645">Protease</keyword>
<keyword evidence="7" id="KW-0862">Zinc</keyword>
<feature type="compositionally biased region" description="Low complexity" evidence="9">
    <location>
        <begin position="632"/>
        <end position="642"/>
    </location>
</feature>
<dbReference type="InterPro" id="IPR000642">
    <property type="entry name" value="Peptidase_M41"/>
</dbReference>
<protein>
    <submittedName>
        <fullName evidence="13">Cell division protein, putative</fullName>
    </submittedName>
</protein>
<dbReference type="SUPFAM" id="SSF52540">
    <property type="entry name" value="P-loop containing nucleoside triphosphate hydrolases"/>
    <property type="match status" value="1"/>
</dbReference>
<dbReference type="InterPro" id="IPR027417">
    <property type="entry name" value="P-loop_NTPase"/>
</dbReference>
<feature type="compositionally biased region" description="Low complexity" evidence="9">
    <location>
        <begin position="152"/>
        <end position="175"/>
    </location>
</feature>